<dbReference type="SUPFAM" id="SSF55469">
    <property type="entry name" value="FMN-dependent nitroreductase-like"/>
    <property type="match status" value="2"/>
</dbReference>
<reference evidence="1 2" key="1">
    <citation type="submission" date="2013-08" db="EMBL/GenBank/DDBJ databases">
        <authorList>
            <person name="Weinstock G."/>
            <person name="Sodergren E."/>
            <person name="Wylie T."/>
            <person name="Fulton L."/>
            <person name="Fulton R."/>
            <person name="Fronick C."/>
            <person name="O'Laughlin M."/>
            <person name="Godfrey J."/>
            <person name="Miner T."/>
            <person name="Herter B."/>
            <person name="Appelbaum E."/>
            <person name="Cordes M."/>
            <person name="Lek S."/>
            <person name="Wollam A."/>
            <person name="Pepin K.H."/>
            <person name="Palsikar V.B."/>
            <person name="Mitreva M."/>
            <person name="Wilson R.K."/>
        </authorList>
    </citation>
    <scope>NUCLEOTIDE SEQUENCE [LARGE SCALE GENOMIC DNA]</scope>
    <source>
        <strain evidence="1 2">F0041</strain>
    </source>
</reference>
<gene>
    <name evidence="1" type="ORF">HMPREF1981_02593</name>
</gene>
<dbReference type="Proteomes" id="UP000016496">
    <property type="component" value="Unassembled WGS sequence"/>
</dbReference>
<evidence type="ECO:0008006" key="3">
    <source>
        <dbReference type="Google" id="ProtNLM"/>
    </source>
</evidence>
<proteinExistence type="predicted"/>
<sequence length="345" mass="39709">MGIQKAIMALVLAMKFSIICQSQIIEKNMVEKVFEYGALAPSSHNAQMWRIVKEKENLYRVEIDSIWRLKAVDPHDREAYISIGCFLQNCIYAAPHCGVSMDVSVKDTKAYLTFSKCDEEKKSSEYSLYDIERRCTCRRNFSNKPIPEDSIQKLSSSFKNVRYIDKRTEEGKILSELIINSNSMQLSSEKSMEELSLFISSNKSDIKRGRGLTLESLGLNGIERFFFRILYTKKKFAGNKSFLSSSIRTTKKQVKNCSGFFVLFVQDDTPEGLIKAGMDLERFWVKLNTMGISVHPMSQPLEEMPDKIARVFPYSGVPEMILRVGYCEDEHSFQKLRKKIEIYTD</sequence>
<evidence type="ECO:0000313" key="1">
    <source>
        <dbReference type="EMBL" id="ERI83836.1"/>
    </source>
</evidence>
<dbReference type="OrthoDB" id="5149792at2"/>
<dbReference type="HOGENOM" id="CLU_051479_3_1_10"/>
<dbReference type="Gene3D" id="3.40.109.10">
    <property type="entry name" value="NADH Oxidase"/>
    <property type="match status" value="1"/>
</dbReference>
<comment type="caution">
    <text evidence="1">The sequence shown here is derived from an EMBL/GenBank/DDBJ whole genome shotgun (WGS) entry which is preliminary data.</text>
</comment>
<dbReference type="RefSeq" id="WP_021646139.1">
    <property type="nucleotide sequence ID" value="NZ_KE993135.1"/>
</dbReference>
<dbReference type="AlphaFoldDB" id="U2DVL7"/>
<dbReference type="GeneID" id="99753959"/>
<accession>U2DVL7</accession>
<name>U2DVL7_9BACE</name>
<organism evidence="1 2">
    <name type="scientific">Bacteroides pyogenes F0041</name>
    <dbReference type="NCBI Taxonomy" id="1321819"/>
    <lineage>
        <taxon>Bacteria</taxon>
        <taxon>Pseudomonadati</taxon>
        <taxon>Bacteroidota</taxon>
        <taxon>Bacteroidia</taxon>
        <taxon>Bacteroidales</taxon>
        <taxon>Bacteroidaceae</taxon>
        <taxon>Bacteroides</taxon>
    </lineage>
</organism>
<dbReference type="GO" id="GO:0016491">
    <property type="term" value="F:oxidoreductase activity"/>
    <property type="evidence" value="ECO:0007669"/>
    <property type="project" value="InterPro"/>
</dbReference>
<dbReference type="EMBL" id="AWSV01000140">
    <property type="protein sequence ID" value="ERI83836.1"/>
    <property type="molecule type" value="Genomic_DNA"/>
</dbReference>
<dbReference type="PATRIC" id="fig|1321819.3.peg.2393"/>
<protein>
    <recommendedName>
        <fullName evidence="3">Nitroreductase domain-containing protein</fullName>
    </recommendedName>
</protein>
<dbReference type="InterPro" id="IPR000415">
    <property type="entry name" value="Nitroreductase-like"/>
</dbReference>
<evidence type="ECO:0000313" key="2">
    <source>
        <dbReference type="Proteomes" id="UP000016496"/>
    </source>
</evidence>